<dbReference type="Gene3D" id="3.30.70.1990">
    <property type="match status" value="1"/>
</dbReference>
<dbReference type="EMBL" id="LN681225">
    <property type="protein sequence ID" value="CEK09584.1"/>
    <property type="molecule type" value="Genomic_DNA"/>
</dbReference>
<evidence type="ECO:0000313" key="3">
    <source>
        <dbReference type="Proteomes" id="UP000032803"/>
    </source>
</evidence>
<protein>
    <recommendedName>
        <fullName evidence="4">Protoporphyrinogen oxidase</fullName>
    </recommendedName>
</protein>
<evidence type="ECO:0008006" key="4">
    <source>
        <dbReference type="Google" id="ProtNLM"/>
    </source>
</evidence>
<organism evidence="2 3">
    <name type="scientific">Legionella hackeliae</name>
    <dbReference type="NCBI Taxonomy" id="449"/>
    <lineage>
        <taxon>Bacteria</taxon>
        <taxon>Pseudomonadati</taxon>
        <taxon>Pseudomonadota</taxon>
        <taxon>Gammaproteobacteria</taxon>
        <taxon>Legionellales</taxon>
        <taxon>Legionellaceae</taxon>
        <taxon>Legionella</taxon>
    </lineage>
</organism>
<feature type="region of interest" description="Disordered" evidence="1">
    <location>
        <begin position="476"/>
        <end position="508"/>
    </location>
</feature>
<sequence>MPENEKKILSEKDTFLIVGAGPSGLFTARALEKSGIPKKNIKILDKNNWIGGKCRTFTDPTNPELTTGYGAELIAHNYQVVLDVIFEKKIPIESVLPTKLDSMNFMKEFYEKEKWGKFVFSAEVIKELALYEKYLREYEYARDKNLPLPDDFNLPFEEFAKRKGLTKLNALLRPLVTGFGYGAMQVCPTYAVFEYMGHTTIPAMQLIPGLLNQGPFYAIQGGFQRLMEAIAADYEVLTEVTITSIDRSNGIDINFTRKNEKEETLHADYLILALSPVHWKKLGMSLTPTEELAVQQVSYYNYPVAICKLTGYPPQHEFFEHGLQPEGFGDLALVTTCDDRPEPQDGRLCTGYINLPKEPTQEKYSLPDISKWKHELQQVNGVKEVKILDTHTWDDYMSILPWALRCQLVKEQFKSATGYCGSYLSFEDVGCVANYATKLIENSFIPLSKQKLYDNSITTELQRMYRLFKLPQHAPVHANKPVNSNKPVNPNKMEEETHPPEEATYSYT</sequence>
<name>A0A0A8US58_LEGHA</name>
<dbReference type="Pfam" id="PF13450">
    <property type="entry name" value="NAD_binding_8"/>
    <property type="match status" value="1"/>
</dbReference>
<dbReference type="PATRIC" id="fig|449.7.peg.2595"/>
<dbReference type="InterPro" id="IPR036188">
    <property type="entry name" value="FAD/NAD-bd_sf"/>
</dbReference>
<evidence type="ECO:0000256" key="1">
    <source>
        <dbReference type="SAM" id="MobiDB-lite"/>
    </source>
</evidence>
<proteinExistence type="predicted"/>
<dbReference type="HOGENOM" id="CLU_536166_0_0_6"/>
<accession>A0A0A8US58</accession>
<dbReference type="AlphaFoldDB" id="A0A0A8US58"/>
<reference evidence="3" key="1">
    <citation type="submission" date="2014-09" db="EMBL/GenBank/DDBJ databases">
        <authorList>
            <person name="Gomez-Valero L."/>
        </authorList>
    </citation>
    <scope>NUCLEOTIDE SEQUENCE [LARGE SCALE GENOMIC DNA]</scope>
    <source>
        <strain evidence="3">ATCC35250</strain>
    </source>
</reference>
<dbReference type="OrthoDB" id="5287468at2"/>
<feature type="compositionally biased region" description="Low complexity" evidence="1">
    <location>
        <begin position="479"/>
        <end position="491"/>
    </location>
</feature>
<keyword evidence="3" id="KW-1185">Reference proteome</keyword>
<dbReference type="SUPFAM" id="SSF51905">
    <property type="entry name" value="FAD/NAD(P)-binding domain"/>
    <property type="match status" value="1"/>
</dbReference>
<dbReference type="Gene3D" id="1.10.405.20">
    <property type="match status" value="1"/>
</dbReference>
<dbReference type="STRING" id="449.LHA_0488"/>
<dbReference type="RefSeq" id="WP_052673556.1">
    <property type="nucleotide sequence ID" value="NZ_LN681225.1"/>
</dbReference>
<dbReference type="Proteomes" id="UP000032803">
    <property type="component" value="Chromosome I"/>
</dbReference>
<dbReference type="Gene3D" id="3.50.50.60">
    <property type="entry name" value="FAD/NAD(P)-binding domain"/>
    <property type="match status" value="1"/>
</dbReference>
<gene>
    <name evidence="2" type="ORF">LHA_0488</name>
</gene>
<dbReference type="PRINTS" id="PR00419">
    <property type="entry name" value="ADXRDTASE"/>
</dbReference>
<evidence type="ECO:0000313" key="2">
    <source>
        <dbReference type="EMBL" id="CEK09584.1"/>
    </source>
</evidence>
<feature type="compositionally biased region" description="Basic and acidic residues" evidence="1">
    <location>
        <begin position="492"/>
        <end position="501"/>
    </location>
</feature>
<dbReference type="KEGG" id="lha:LHA_0488"/>